<sequence>MVVVLRTIFLGQGTDPSYRIRKIKCDESQPYCRKCTETGRKCEGPVGRHIRFAEDELSPPRHHALLAELSLHTPQRSHDERWAFNYFIWRAAPLFAGIVDGPFWLELIPRLAQSYTFVWDMVITISWAFEHVEYRDLRPVFDTGGLTTTILNAEHRRALKWYSKALVGFRRMLEQGEADNVHGLLSCILFGAFEFQQRNIGNALLLMDNAYKMLGENLSNSPAKQITGDTGLDELLTAFTSRKAILMATLAIPEWTLLSGQHISGPTNVRTLSVLDKFRVHLYMLMYKAYEVVRVTDILAHDDYELKKLRPAQQRCLQELQRWNDAFLPILASLRDTEKRWMWISSYLLMYWGVSHVWLSSCLSPYEVSFDKYMDEFAAIIQNAEDVIDHGAADEINGAIFTGEVQVLLPLYFAATKCRDALLRRKALRLIRKVPPRESVWAALASPRVVEKMIAVEEGHDDFLEHPLPTSIISLPPEERRIHYVAIIEGNVNEGRRHVKLQWHKAVFGVDGSLRLVDESVWLEDIDENPQDLALPGSV</sequence>
<keyword evidence="3" id="KW-0805">Transcription regulation</keyword>
<dbReference type="HOGENOM" id="CLU_011409_12_1_1"/>
<dbReference type="PANTHER" id="PTHR36206:SF13">
    <property type="entry name" value="TRANSCRIPTIONAL REGULATORY PROTEIN MOC3"/>
    <property type="match status" value="1"/>
</dbReference>
<evidence type="ECO:0000313" key="8">
    <source>
        <dbReference type="Proteomes" id="UP000053029"/>
    </source>
</evidence>
<keyword evidence="4" id="KW-0238">DNA-binding</keyword>
<organism evidence="7 8">
    <name type="scientific">Fonsecaea pedrosoi CBS 271.37</name>
    <dbReference type="NCBI Taxonomy" id="1442368"/>
    <lineage>
        <taxon>Eukaryota</taxon>
        <taxon>Fungi</taxon>
        <taxon>Dikarya</taxon>
        <taxon>Ascomycota</taxon>
        <taxon>Pezizomycotina</taxon>
        <taxon>Eurotiomycetes</taxon>
        <taxon>Chaetothyriomycetidae</taxon>
        <taxon>Chaetothyriales</taxon>
        <taxon>Herpotrichiellaceae</taxon>
        <taxon>Fonsecaea</taxon>
    </lineage>
</organism>
<dbReference type="GO" id="GO:0003677">
    <property type="term" value="F:DNA binding"/>
    <property type="evidence" value="ECO:0007669"/>
    <property type="project" value="UniProtKB-KW"/>
</dbReference>
<dbReference type="PANTHER" id="PTHR36206">
    <property type="entry name" value="ASPERCRYPTIN BIOSYNTHESIS CLUSTER-SPECIFIC TRANSCRIPTION REGULATOR ATNN-RELATED"/>
    <property type="match status" value="1"/>
</dbReference>
<dbReference type="GO" id="GO:0000981">
    <property type="term" value="F:DNA-binding transcription factor activity, RNA polymerase II-specific"/>
    <property type="evidence" value="ECO:0007669"/>
    <property type="project" value="InterPro"/>
</dbReference>
<accession>A0A0D2E5R6</accession>
<dbReference type="SUPFAM" id="SSF57701">
    <property type="entry name" value="Zn2/Cys6 DNA-binding domain"/>
    <property type="match status" value="1"/>
</dbReference>
<protein>
    <submittedName>
        <fullName evidence="7">Unplaced genomic scaffold supercont1.1, whole genome shotgun sequence</fullName>
    </submittedName>
</protein>
<dbReference type="STRING" id="1442368.A0A0D2E5R6"/>
<dbReference type="CDD" id="cd00067">
    <property type="entry name" value="GAL4"/>
    <property type="match status" value="1"/>
</dbReference>
<dbReference type="OrthoDB" id="3145928at2759"/>
<evidence type="ECO:0000256" key="3">
    <source>
        <dbReference type="ARBA" id="ARBA00023015"/>
    </source>
</evidence>
<dbReference type="InterPro" id="IPR052360">
    <property type="entry name" value="Transcr_Regulatory_Proteins"/>
</dbReference>
<dbReference type="VEuPathDB" id="FungiDB:Z517_00801"/>
<dbReference type="EMBL" id="KN846969">
    <property type="protein sequence ID" value="KIW85411.1"/>
    <property type="molecule type" value="Genomic_DNA"/>
</dbReference>
<dbReference type="InterPro" id="IPR001138">
    <property type="entry name" value="Zn2Cys6_DnaBD"/>
</dbReference>
<proteinExistence type="predicted"/>
<reference evidence="7 8" key="1">
    <citation type="submission" date="2015-01" db="EMBL/GenBank/DDBJ databases">
        <title>The Genome Sequence of Fonsecaea pedrosoi CBS 271.37.</title>
        <authorList>
            <consortium name="The Broad Institute Genomics Platform"/>
            <person name="Cuomo C."/>
            <person name="de Hoog S."/>
            <person name="Gorbushina A."/>
            <person name="Stielow B."/>
            <person name="Teixiera M."/>
            <person name="Abouelleil A."/>
            <person name="Chapman S.B."/>
            <person name="Priest M."/>
            <person name="Young S.K."/>
            <person name="Wortman J."/>
            <person name="Nusbaum C."/>
            <person name="Birren B."/>
        </authorList>
    </citation>
    <scope>NUCLEOTIDE SEQUENCE [LARGE SCALE GENOMIC DNA]</scope>
    <source>
        <strain evidence="7 8">CBS 271.37</strain>
    </source>
</reference>
<dbReference type="RefSeq" id="XP_013289219.1">
    <property type="nucleotide sequence ID" value="XM_013433765.1"/>
</dbReference>
<gene>
    <name evidence="7" type="ORF">Z517_00801</name>
</gene>
<dbReference type="GeneID" id="25300291"/>
<dbReference type="AlphaFoldDB" id="A0A0D2E5R6"/>
<keyword evidence="5" id="KW-0804">Transcription</keyword>
<evidence type="ECO:0000256" key="1">
    <source>
        <dbReference type="ARBA" id="ARBA00022723"/>
    </source>
</evidence>
<evidence type="ECO:0000256" key="5">
    <source>
        <dbReference type="ARBA" id="ARBA00023163"/>
    </source>
</evidence>
<keyword evidence="6" id="KW-0539">Nucleus</keyword>
<dbReference type="Gene3D" id="4.10.240.10">
    <property type="entry name" value="Zn(2)-C6 fungal-type DNA-binding domain"/>
    <property type="match status" value="1"/>
</dbReference>
<dbReference type="GO" id="GO:0008270">
    <property type="term" value="F:zinc ion binding"/>
    <property type="evidence" value="ECO:0007669"/>
    <property type="project" value="InterPro"/>
</dbReference>
<dbReference type="Proteomes" id="UP000053029">
    <property type="component" value="Unassembled WGS sequence"/>
</dbReference>
<keyword evidence="2" id="KW-0862">Zinc</keyword>
<evidence type="ECO:0000256" key="4">
    <source>
        <dbReference type="ARBA" id="ARBA00023125"/>
    </source>
</evidence>
<evidence type="ECO:0000256" key="2">
    <source>
        <dbReference type="ARBA" id="ARBA00022833"/>
    </source>
</evidence>
<keyword evidence="8" id="KW-1185">Reference proteome</keyword>
<evidence type="ECO:0000256" key="6">
    <source>
        <dbReference type="ARBA" id="ARBA00023242"/>
    </source>
</evidence>
<evidence type="ECO:0000313" key="7">
    <source>
        <dbReference type="EMBL" id="KIW85411.1"/>
    </source>
</evidence>
<name>A0A0D2E5R6_9EURO</name>
<keyword evidence="1" id="KW-0479">Metal-binding</keyword>
<dbReference type="InterPro" id="IPR036864">
    <property type="entry name" value="Zn2-C6_fun-type_DNA-bd_sf"/>
</dbReference>